<dbReference type="EMBL" id="JMOD01000004">
    <property type="protein sequence ID" value="KCY22306.1"/>
    <property type="molecule type" value="Genomic_DNA"/>
</dbReference>
<protein>
    <submittedName>
        <fullName evidence="2">Calcineurin-like phosphoesterase family protein</fullName>
    </submittedName>
</protein>
<dbReference type="SUPFAM" id="SSF56300">
    <property type="entry name" value="Metallo-dependent phosphatases"/>
    <property type="match status" value="1"/>
</dbReference>
<dbReference type="GO" id="GO:0016787">
    <property type="term" value="F:hydrolase activity"/>
    <property type="evidence" value="ECO:0007669"/>
    <property type="project" value="InterPro"/>
</dbReference>
<dbReference type="Proteomes" id="UP000027327">
    <property type="component" value="Unassembled WGS sequence"/>
</dbReference>
<feature type="domain" description="Calcineurin-like phosphoesterase" evidence="1">
    <location>
        <begin position="5"/>
        <end position="214"/>
    </location>
</feature>
<organism evidence="2 3">
    <name type="scientific">Acinetobacter baumannii 21072</name>
    <dbReference type="NCBI Taxonomy" id="1310697"/>
    <lineage>
        <taxon>Bacteria</taxon>
        <taxon>Pseudomonadati</taxon>
        <taxon>Pseudomonadota</taxon>
        <taxon>Gammaproteobacteria</taxon>
        <taxon>Moraxellales</taxon>
        <taxon>Moraxellaceae</taxon>
        <taxon>Acinetobacter</taxon>
        <taxon>Acinetobacter calcoaceticus/baumannii complex</taxon>
    </lineage>
</organism>
<evidence type="ECO:0000313" key="2">
    <source>
        <dbReference type="EMBL" id="KCY22306.1"/>
    </source>
</evidence>
<dbReference type="Pfam" id="PF00149">
    <property type="entry name" value="Metallophos"/>
    <property type="match status" value="1"/>
</dbReference>
<dbReference type="AlphaFoldDB" id="A0A062ITZ7"/>
<proteinExistence type="predicted"/>
<evidence type="ECO:0000259" key="1">
    <source>
        <dbReference type="Pfam" id="PF00149"/>
    </source>
</evidence>
<evidence type="ECO:0000313" key="3">
    <source>
        <dbReference type="Proteomes" id="UP000027327"/>
    </source>
</evidence>
<dbReference type="InterPro" id="IPR029052">
    <property type="entry name" value="Metallo-depent_PP-like"/>
</dbReference>
<gene>
    <name evidence="2" type="ORF">J596_0347</name>
</gene>
<dbReference type="InterPro" id="IPR050535">
    <property type="entry name" value="DNA_Repair-Maintenance_Comp"/>
</dbReference>
<dbReference type="RefSeq" id="WP_005113801.1">
    <property type="nucleotide sequence ID" value="NZ_JMOD01000004.1"/>
</dbReference>
<dbReference type="Gene3D" id="3.60.21.10">
    <property type="match status" value="1"/>
</dbReference>
<dbReference type="PANTHER" id="PTHR30337">
    <property type="entry name" value="COMPONENT OF ATP-DEPENDENT DSDNA EXONUCLEASE"/>
    <property type="match status" value="1"/>
</dbReference>
<name>A0A062ITZ7_ACIBA</name>
<reference evidence="2 3" key="1">
    <citation type="submission" date="2014-04" db="EMBL/GenBank/DDBJ databases">
        <title>Comparative genomics and transcriptomics to identify genetic mechanisms underlying the emergence of carbapenem resistant Acinetobacter baumannii (CRAb).</title>
        <authorList>
            <person name="Harris A.D."/>
            <person name="Johnson K.J."/>
            <person name="George J."/>
            <person name="Nadendla S."/>
            <person name="Daugherty S.C."/>
            <person name="Parankush S."/>
            <person name="Sadzewicz L."/>
            <person name="Tallon L."/>
            <person name="Sengamalay N."/>
            <person name="Hazen T.H."/>
            <person name="Rasko D.A."/>
        </authorList>
    </citation>
    <scope>NUCLEOTIDE SEQUENCE [LARGE SCALE GENOMIC DNA]</scope>
    <source>
        <strain evidence="2 3">21072</strain>
    </source>
</reference>
<dbReference type="PATRIC" id="fig|1310697.3.peg.324"/>
<dbReference type="PANTHER" id="PTHR30337:SF0">
    <property type="entry name" value="NUCLEASE SBCCD SUBUNIT D"/>
    <property type="match status" value="1"/>
</dbReference>
<dbReference type="InterPro" id="IPR004843">
    <property type="entry name" value="Calcineurin-like_PHP"/>
</dbReference>
<sequence>MSNFPYAVISDTHNHNWSAFSETTPENVNSRLQIILNETMRAAEEVKAMGGTHLYHTGDLFHVRGSISPSVLNPTIATYKVIQQLLGIKVRILAGNHDLEFREANRNGSAVTALEGIGCEIINETSLFLDERVAMIPWFQDVNELKSEIERVKLQINSTPSLPPLRSMESVSDWTLMIHAPVDGVIAGIPSHGLSASWLGEQGFKHVFSGHYHHHKNFGNGVYSVGALTHNSWSDVNSDAGFLLVNDSKVTWRCSHAPQFVEIDGSMSEVDMALKASGNYVRCTVNSSAKQSDIETIRQFLMDNNAKGVVILSQKKIVEVEREEVSSIKAGASLEVSINDFVSKMGIGSKADDLSKLCLSILEKARMEVVE</sequence>
<accession>A0A062ITZ7</accession>
<comment type="caution">
    <text evidence="2">The sequence shown here is derived from an EMBL/GenBank/DDBJ whole genome shotgun (WGS) entry which is preliminary data.</text>
</comment>